<evidence type="ECO:0000256" key="1">
    <source>
        <dbReference type="SAM" id="MobiDB-lite"/>
    </source>
</evidence>
<dbReference type="AlphaFoldDB" id="A0A974HNF8"/>
<name>A0A974HNF8_XENLA</name>
<dbReference type="Proteomes" id="UP000694892">
    <property type="component" value="Chromosome 4L"/>
</dbReference>
<dbReference type="EMBL" id="CM004472">
    <property type="protein sequence ID" value="OCT84046.1"/>
    <property type="molecule type" value="Genomic_DNA"/>
</dbReference>
<reference evidence="3" key="1">
    <citation type="journal article" date="2016" name="Nature">
        <title>Genome evolution in the allotetraploid frog Xenopus laevis.</title>
        <authorList>
            <person name="Session A.M."/>
            <person name="Uno Y."/>
            <person name="Kwon T."/>
            <person name="Chapman J.A."/>
            <person name="Toyoda A."/>
            <person name="Takahashi S."/>
            <person name="Fukui A."/>
            <person name="Hikosaka A."/>
            <person name="Suzuki A."/>
            <person name="Kondo M."/>
            <person name="van Heeringen S.J."/>
            <person name="Quigley I."/>
            <person name="Heinz S."/>
            <person name="Ogino H."/>
            <person name="Ochi H."/>
            <person name="Hellsten U."/>
            <person name="Lyons J.B."/>
            <person name="Simakov O."/>
            <person name="Putnam N."/>
            <person name="Stites J."/>
            <person name="Kuroki Y."/>
            <person name="Tanaka T."/>
            <person name="Michiue T."/>
            <person name="Watanabe M."/>
            <person name="Bogdanovic O."/>
            <person name="Lister R."/>
            <person name="Georgiou G."/>
            <person name="Paranjpe S.S."/>
            <person name="van Kruijsbergen I."/>
            <person name="Shu S."/>
            <person name="Carlson J."/>
            <person name="Kinoshita T."/>
            <person name="Ohta Y."/>
            <person name="Mawaribuchi S."/>
            <person name="Jenkins J."/>
            <person name="Grimwood J."/>
            <person name="Schmutz J."/>
            <person name="Mitros T."/>
            <person name="Mozaffari S.V."/>
            <person name="Suzuki Y."/>
            <person name="Haramoto Y."/>
            <person name="Yamamoto T.S."/>
            <person name="Takagi C."/>
            <person name="Heald R."/>
            <person name="Miller K."/>
            <person name="Haudenschild C."/>
            <person name="Kitzman J."/>
            <person name="Nakayama T."/>
            <person name="Izutsu Y."/>
            <person name="Robert J."/>
            <person name="Fortriede J."/>
            <person name="Burns K."/>
            <person name="Lotay V."/>
            <person name="Karimi K."/>
            <person name="Yasuoka Y."/>
            <person name="Dichmann D.S."/>
            <person name="Flajnik M.F."/>
            <person name="Houston D.W."/>
            <person name="Shendure J."/>
            <person name="DuPasquier L."/>
            <person name="Vize P.D."/>
            <person name="Zorn A.M."/>
            <person name="Ito M."/>
            <person name="Marcotte E.M."/>
            <person name="Wallingford J.B."/>
            <person name="Ito Y."/>
            <person name="Asashima M."/>
            <person name="Ueno N."/>
            <person name="Matsuda Y."/>
            <person name="Veenstra G.J."/>
            <person name="Fujiyama A."/>
            <person name="Harland R.M."/>
            <person name="Taira M."/>
            <person name="Rokhsar D.S."/>
        </authorList>
    </citation>
    <scope>NUCLEOTIDE SEQUENCE [LARGE SCALE GENOMIC DNA]</scope>
    <source>
        <strain evidence="3">J</strain>
    </source>
</reference>
<feature type="compositionally biased region" description="Low complexity" evidence="1">
    <location>
        <begin position="26"/>
        <end position="35"/>
    </location>
</feature>
<protein>
    <submittedName>
        <fullName evidence="2">Uncharacterized protein</fullName>
    </submittedName>
</protein>
<organism evidence="2 3">
    <name type="scientific">Xenopus laevis</name>
    <name type="common">African clawed frog</name>
    <dbReference type="NCBI Taxonomy" id="8355"/>
    <lineage>
        <taxon>Eukaryota</taxon>
        <taxon>Metazoa</taxon>
        <taxon>Chordata</taxon>
        <taxon>Craniata</taxon>
        <taxon>Vertebrata</taxon>
        <taxon>Euteleostomi</taxon>
        <taxon>Amphibia</taxon>
        <taxon>Batrachia</taxon>
        <taxon>Anura</taxon>
        <taxon>Pipoidea</taxon>
        <taxon>Pipidae</taxon>
        <taxon>Xenopodinae</taxon>
        <taxon>Xenopus</taxon>
        <taxon>Xenopus</taxon>
    </lineage>
</organism>
<accession>A0A974HNF8</accession>
<gene>
    <name evidence="2" type="ORF">XELAEV_18022184mg</name>
</gene>
<feature type="region of interest" description="Disordered" evidence="1">
    <location>
        <begin position="23"/>
        <end position="42"/>
    </location>
</feature>
<evidence type="ECO:0000313" key="2">
    <source>
        <dbReference type="EMBL" id="OCT84046.1"/>
    </source>
</evidence>
<evidence type="ECO:0000313" key="3">
    <source>
        <dbReference type="Proteomes" id="UP000694892"/>
    </source>
</evidence>
<proteinExistence type="predicted"/>
<sequence length="111" mass="12422">MRPWDAASRNPALPIICSEYAPIMSKTPPTSQTKPTYPPPSPTPLPQDCKLLFETRVSWQPEALCPERCPPTRVTSGTQAAEQSPYKKGFRRTCVAYFSNVGIWPFLGLIR</sequence>